<evidence type="ECO:0000256" key="2">
    <source>
        <dbReference type="ARBA" id="ARBA00023002"/>
    </source>
</evidence>
<accession>A0A4R1FU61</accession>
<comment type="caution">
    <text evidence="4">The sequence shown here is derived from an EMBL/GenBank/DDBJ whole genome shotgun (WGS) entry which is preliminary data.</text>
</comment>
<keyword evidence="1" id="KW-0521">NADP</keyword>
<dbReference type="GO" id="GO:0070402">
    <property type="term" value="F:NADPH binding"/>
    <property type="evidence" value="ECO:0007669"/>
    <property type="project" value="TreeGrafter"/>
</dbReference>
<dbReference type="PANTHER" id="PTHR48106">
    <property type="entry name" value="QUINONE OXIDOREDUCTASE PIG3-RELATED"/>
    <property type="match status" value="1"/>
</dbReference>
<sequence>MRALGFRSNGGPEVIELIERPQPDPDPGHVVLRVAYAGVNFAEVQHRRGEFGPPKGIDGYDVPGLEVSGVVASVGSGVTGLSEGQSVAAYLPAFGGYAEYVSADVRFVAPTGALPLPVAAGVPCVYPTAYGLLLDAGGLSPGTDVLIHAAAGGVGTAAVAVARTLGAKRVFGTVGTPDKLASADALGYDALFLREEFGAAVAEATGGRGVDLVLDPIGGATRAQSLAALAPFGRVVAYGDLARSQDWTVDAWALWKQNRTLAGFNIGDQARRAPERIGARLRQALTALVDGALPRVDPIVVPLAEAADIHRRMEAGATNGKTVLAVAAPD</sequence>
<dbReference type="InterPro" id="IPR020843">
    <property type="entry name" value="ER"/>
</dbReference>
<evidence type="ECO:0000256" key="1">
    <source>
        <dbReference type="ARBA" id="ARBA00022857"/>
    </source>
</evidence>
<dbReference type="Pfam" id="PF08240">
    <property type="entry name" value="ADH_N"/>
    <property type="match status" value="1"/>
</dbReference>
<keyword evidence="5" id="KW-1185">Reference proteome</keyword>
<dbReference type="InterPro" id="IPR013149">
    <property type="entry name" value="ADH-like_C"/>
</dbReference>
<evidence type="ECO:0000313" key="5">
    <source>
        <dbReference type="Proteomes" id="UP000294856"/>
    </source>
</evidence>
<dbReference type="SUPFAM" id="SSF50129">
    <property type="entry name" value="GroES-like"/>
    <property type="match status" value="1"/>
</dbReference>
<keyword evidence="2" id="KW-0560">Oxidoreductase</keyword>
<dbReference type="OrthoDB" id="9805883at2"/>
<reference evidence="4 5" key="1">
    <citation type="submission" date="2019-03" db="EMBL/GenBank/DDBJ databases">
        <title>Genomic Encyclopedia of Type Strains, Phase IV (KMG-IV): sequencing the most valuable type-strain genomes for metagenomic binning, comparative biology and taxonomic classification.</title>
        <authorList>
            <person name="Goeker M."/>
        </authorList>
    </citation>
    <scope>NUCLEOTIDE SEQUENCE [LARGE SCALE GENOMIC DNA]</scope>
    <source>
        <strain evidence="4 5">DSM 44684</strain>
    </source>
</reference>
<dbReference type="SMART" id="SM00829">
    <property type="entry name" value="PKS_ER"/>
    <property type="match status" value="1"/>
</dbReference>
<dbReference type="Pfam" id="PF00107">
    <property type="entry name" value="ADH_zinc_N"/>
    <property type="match status" value="1"/>
</dbReference>
<gene>
    <name evidence="4" type="ORF">DFR71_3215</name>
</gene>
<protein>
    <submittedName>
        <fullName evidence="4">NADPH2:quinone reductase</fullName>
    </submittedName>
</protein>
<evidence type="ECO:0000313" key="4">
    <source>
        <dbReference type="EMBL" id="TCJ97179.1"/>
    </source>
</evidence>
<dbReference type="GO" id="GO:0016651">
    <property type="term" value="F:oxidoreductase activity, acting on NAD(P)H"/>
    <property type="evidence" value="ECO:0007669"/>
    <property type="project" value="TreeGrafter"/>
</dbReference>
<dbReference type="Gene3D" id="3.40.50.720">
    <property type="entry name" value="NAD(P)-binding Rossmann-like Domain"/>
    <property type="match status" value="1"/>
</dbReference>
<dbReference type="AlphaFoldDB" id="A0A4R1FU61"/>
<name>A0A4R1FU61_9NOCA</name>
<dbReference type="Gene3D" id="3.90.180.10">
    <property type="entry name" value="Medium-chain alcohol dehydrogenases, catalytic domain"/>
    <property type="match status" value="1"/>
</dbReference>
<dbReference type="InterPro" id="IPR013154">
    <property type="entry name" value="ADH-like_N"/>
</dbReference>
<proteinExistence type="predicted"/>
<dbReference type="STRING" id="1210063.GCA_001612665_00876"/>
<feature type="domain" description="Enoyl reductase (ER)" evidence="3">
    <location>
        <begin position="10"/>
        <end position="324"/>
    </location>
</feature>
<dbReference type="PANTHER" id="PTHR48106:SF18">
    <property type="entry name" value="QUINONE OXIDOREDUCTASE PIG3"/>
    <property type="match status" value="1"/>
</dbReference>
<dbReference type="SUPFAM" id="SSF51735">
    <property type="entry name" value="NAD(P)-binding Rossmann-fold domains"/>
    <property type="match status" value="1"/>
</dbReference>
<dbReference type="InterPro" id="IPR036291">
    <property type="entry name" value="NAD(P)-bd_dom_sf"/>
</dbReference>
<dbReference type="Proteomes" id="UP000294856">
    <property type="component" value="Unassembled WGS sequence"/>
</dbReference>
<dbReference type="InterPro" id="IPR011032">
    <property type="entry name" value="GroES-like_sf"/>
</dbReference>
<evidence type="ECO:0000259" key="3">
    <source>
        <dbReference type="SMART" id="SM00829"/>
    </source>
</evidence>
<organism evidence="4 5">
    <name type="scientific">Nocardia alba</name>
    <dbReference type="NCBI Taxonomy" id="225051"/>
    <lineage>
        <taxon>Bacteria</taxon>
        <taxon>Bacillati</taxon>
        <taxon>Actinomycetota</taxon>
        <taxon>Actinomycetes</taxon>
        <taxon>Mycobacteriales</taxon>
        <taxon>Nocardiaceae</taxon>
        <taxon>Nocardia</taxon>
    </lineage>
</organism>
<dbReference type="EMBL" id="SMFR01000002">
    <property type="protein sequence ID" value="TCJ97179.1"/>
    <property type="molecule type" value="Genomic_DNA"/>
</dbReference>